<dbReference type="InterPro" id="IPR036237">
    <property type="entry name" value="Xyl_isomerase-like_sf"/>
</dbReference>
<organism evidence="2 3">
    <name type="scientific">Thiospirochaeta perfilievii</name>
    <dbReference type="NCBI Taxonomy" id="252967"/>
    <lineage>
        <taxon>Bacteria</taxon>
        <taxon>Pseudomonadati</taxon>
        <taxon>Spirochaetota</taxon>
        <taxon>Spirochaetia</taxon>
        <taxon>Spirochaetales</taxon>
        <taxon>Spirochaetaceae</taxon>
        <taxon>Thiospirochaeta</taxon>
    </lineage>
</organism>
<dbReference type="SUPFAM" id="SSF51658">
    <property type="entry name" value="Xylose isomerase-like"/>
    <property type="match status" value="1"/>
</dbReference>
<dbReference type="PANTHER" id="PTHR12110">
    <property type="entry name" value="HYDROXYPYRUVATE ISOMERASE"/>
    <property type="match status" value="1"/>
</dbReference>
<dbReference type="Gene3D" id="3.20.20.150">
    <property type="entry name" value="Divalent-metal-dependent TIM barrel enzymes"/>
    <property type="match status" value="1"/>
</dbReference>
<accession>A0A5C1QA19</accession>
<keyword evidence="3" id="KW-1185">Reference proteome</keyword>
<dbReference type="Pfam" id="PF01261">
    <property type="entry name" value="AP_endonuc_2"/>
    <property type="match status" value="1"/>
</dbReference>
<dbReference type="EMBL" id="CP035807">
    <property type="protein sequence ID" value="QEN04317.1"/>
    <property type="molecule type" value="Genomic_DNA"/>
</dbReference>
<dbReference type="GO" id="GO:0016853">
    <property type="term" value="F:isomerase activity"/>
    <property type="evidence" value="ECO:0007669"/>
    <property type="project" value="UniProtKB-KW"/>
</dbReference>
<protein>
    <submittedName>
        <fullName evidence="2">Sugar phosphate isomerase/epimerase</fullName>
    </submittedName>
</protein>
<dbReference type="AlphaFoldDB" id="A0A5C1QA19"/>
<evidence type="ECO:0000313" key="2">
    <source>
        <dbReference type="EMBL" id="QEN04317.1"/>
    </source>
</evidence>
<dbReference type="RefSeq" id="WP_149567565.1">
    <property type="nucleotide sequence ID" value="NZ_CP035807.1"/>
</dbReference>
<evidence type="ECO:0000259" key="1">
    <source>
        <dbReference type="Pfam" id="PF01261"/>
    </source>
</evidence>
<evidence type="ECO:0000313" key="3">
    <source>
        <dbReference type="Proteomes" id="UP000323824"/>
    </source>
</evidence>
<dbReference type="OrthoDB" id="9814946at2"/>
<dbReference type="InterPro" id="IPR050312">
    <property type="entry name" value="IolE/XylAMocC-like"/>
</dbReference>
<gene>
    <name evidence="2" type="ORF">EW093_06245</name>
</gene>
<name>A0A5C1QA19_9SPIO</name>
<dbReference type="KEGG" id="sper:EW093_06245"/>
<dbReference type="Proteomes" id="UP000323824">
    <property type="component" value="Chromosome"/>
</dbReference>
<reference evidence="2 3" key="1">
    <citation type="submission" date="2019-02" db="EMBL/GenBank/DDBJ databases">
        <authorList>
            <person name="Fomenkov A."/>
            <person name="Dubinina G."/>
            <person name="Grabovich M."/>
            <person name="Vincze T."/>
            <person name="Roberts R.J."/>
        </authorList>
    </citation>
    <scope>NUCLEOTIDE SEQUENCE [LARGE SCALE GENOMIC DNA]</scope>
    <source>
        <strain evidence="2 3">P</strain>
    </source>
</reference>
<keyword evidence="2" id="KW-0413">Isomerase</keyword>
<proteinExistence type="predicted"/>
<reference evidence="2 3" key="2">
    <citation type="submission" date="2019-09" db="EMBL/GenBank/DDBJ databases">
        <title>Complete Genome Sequence and Methylome Analysis of free living Spirochaetas.</title>
        <authorList>
            <person name="Leshcheva N."/>
            <person name="Mikheeva N."/>
        </authorList>
    </citation>
    <scope>NUCLEOTIDE SEQUENCE [LARGE SCALE GENOMIC DNA]</scope>
    <source>
        <strain evidence="2 3">P</strain>
    </source>
</reference>
<sequence>MLNIGVRAHDFGKLSVSDLSDRISKYGFNSIQLALKKAIDGIDDVNGILSPGMGNYIRDKFYKNGINISVLGCYINPVHPNMDIRKRHLDSFVEHIRFASSFGCSIVGTETGSTLPNCGFTQDIYKESTFIDFIESLKVLVEAGEKFGVTVAIEGVADKHTIFSHERMMRVLELIPSPNLGIIYDPVNFLPNDKLDKSDELMIEAFQLFSHKMVAIHAKDYVIKNGVKDGTIPSGKGRLNYELLFSLINKHKPYIHTLLENNGPDTIEDSFNFIKKLGVRL</sequence>
<dbReference type="InterPro" id="IPR013022">
    <property type="entry name" value="Xyl_isomerase-like_TIM-brl"/>
</dbReference>
<feature type="domain" description="Xylose isomerase-like TIM barrel" evidence="1">
    <location>
        <begin position="22"/>
        <end position="276"/>
    </location>
</feature>